<reference evidence="1" key="1">
    <citation type="submission" date="2019-08" db="EMBL/GenBank/DDBJ databases">
        <authorList>
            <person name="Kucharzyk K."/>
            <person name="Murdoch R.W."/>
            <person name="Higgins S."/>
            <person name="Loffler F."/>
        </authorList>
    </citation>
    <scope>NUCLEOTIDE SEQUENCE</scope>
</reference>
<evidence type="ECO:0000313" key="1">
    <source>
        <dbReference type="EMBL" id="MPN42436.1"/>
    </source>
</evidence>
<gene>
    <name evidence="1" type="ORF">SDC9_189993</name>
</gene>
<name>A0A645HV35_9ZZZZ</name>
<dbReference type="AlphaFoldDB" id="A0A645HV35"/>
<organism evidence="1">
    <name type="scientific">bioreactor metagenome</name>
    <dbReference type="NCBI Taxonomy" id="1076179"/>
    <lineage>
        <taxon>unclassified sequences</taxon>
        <taxon>metagenomes</taxon>
        <taxon>ecological metagenomes</taxon>
    </lineage>
</organism>
<proteinExistence type="predicted"/>
<accession>A0A645HV35</accession>
<dbReference type="EMBL" id="VSSQ01100163">
    <property type="protein sequence ID" value="MPN42436.1"/>
    <property type="molecule type" value="Genomic_DNA"/>
</dbReference>
<protein>
    <submittedName>
        <fullName evidence="1">Uncharacterized protein</fullName>
    </submittedName>
</protein>
<sequence length="30" mass="3270">MLVEIPVMLYGADVDALPVSESEEFDANTN</sequence>
<comment type="caution">
    <text evidence="1">The sequence shown here is derived from an EMBL/GenBank/DDBJ whole genome shotgun (WGS) entry which is preliminary data.</text>
</comment>